<accession>E2A7E7</accession>
<dbReference type="GO" id="GO:0005886">
    <property type="term" value="C:plasma membrane"/>
    <property type="evidence" value="ECO:0007669"/>
    <property type="project" value="UniProtKB-SubCell"/>
</dbReference>
<feature type="transmembrane region" description="Helical" evidence="10">
    <location>
        <begin position="20"/>
        <end position="39"/>
    </location>
</feature>
<dbReference type="Proteomes" id="UP000000311">
    <property type="component" value="Unassembled WGS sequence"/>
</dbReference>
<proteinExistence type="predicted"/>
<dbReference type="PANTHER" id="PTHR21137">
    <property type="entry name" value="ODORANT RECEPTOR"/>
    <property type="match status" value="1"/>
</dbReference>
<feature type="non-terminal residue" evidence="11">
    <location>
        <position position="1"/>
    </location>
</feature>
<dbReference type="OrthoDB" id="7634903at2759"/>
<dbReference type="GO" id="GO:0005549">
    <property type="term" value="F:odorant binding"/>
    <property type="evidence" value="ECO:0007669"/>
    <property type="project" value="InterPro"/>
</dbReference>
<evidence type="ECO:0000256" key="6">
    <source>
        <dbReference type="ARBA" id="ARBA00022989"/>
    </source>
</evidence>
<name>E2A7E7_CAMFO</name>
<comment type="subcellular location">
    <subcellularLocation>
        <location evidence="1">Cell membrane</location>
        <topology evidence="1">Multi-pass membrane protein</topology>
    </subcellularLocation>
</comment>
<evidence type="ECO:0000256" key="1">
    <source>
        <dbReference type="ARBA" id="ARBA00004651"/>
    </source>
</evidence>
<organism evidence="12">
    <name type="scientific">Camponotus floridanus</name>
    <name type="common">Florida carpenter ant</name>
    <dbReference type="NCBI Taxonomy" id="104421"/>
    <lineage>
        <taxon>Eukaryota</taxon>
        <taxon>Metazoa</taxon>
        <taxon>Ecdysozoa</taxon>
        <taxon>Arthropoda</taxon>
        <taxon>Hexapoda</taxon>
        <taxon>Insecta</taxon>
        <taxon>Pterygota</taxon>
        <taxon>Neoptera</taxon>
        <taxon>Endopterygota</taxon>
        <taxon>Hymenoptera</taxon>
        <taxon>Apocrita</taxon>
        <taxon>Aculeata</taxon>
        <taxon>Formicoidea</taxon>
        <taxon>Formicidae</taxon>
        <taxon>Formicinae</taxon>
        <taxon>Camponotus</taxon>
    </lineage>
</organism>
<evidence type="ECO:0000313" key="11">
    <source>
        <dbReference type="EMBL" id="EFN70644.1"/>
    </source>
</evidence>
<dbReference type="EMBL" id="GL437329">
    <property type="protein sequence ID" value="EFN70644.1"/>
    <property type="molecule type" value="Genomic_DNA"/>
</dbReference>
<evidence type="ECO:0000313" key="12">
    <source>
        <dbReference type="Proteomes" id="UP000000311"/>
    </source>
</evidence>
<evidence type="ECO:0000256" key="2">
    <source>
        <dbReference type="ARBA" id="ARBA00022475"/>
    </source>
</evidence>
<keyword evidence="9" id="KW-0807">Transducer</keyword>
<dbReference type="Pfam" id="PF02949">
    <property type="entry name" value="7tm_6"/>
    <property type="match status" value="1"/>
</dbReference>
<evidence type="ECO:0000256" key="3">
    <source>
        <dbReference type="ARBA" id="ARBA00022606"/>
    </source>
</evidence>
<evidence type="ECO:0000256" key="5">
    <source>
        <dbReference type="ARBA" id="ARBA00022725"/>
    </source>
</evidence>
<sequence length="86" mass="10046">LPLQTYYYICDITKSPQYELIYISQAVSMFLGVLPYTGIDNFLSLLIFHICGQLDILKNRITHLDKFTNYAKALKNCVMDHTRLIR</sequence>
<keyword evidence="6 10" id="KW-1133">Transmembrane helix</keyword>
<evidence type="ECO:0000256" key="7">
    <source>
        <dbReference type="ARBA" id="ARBA00023136"/>
    </source>
</evidence>
<dbReference type="GO" id="GO:0004984">
    <property type="term" value="F:olfactory receptor activity"/>
    <property type="evidence" value="ECO:0007669"/>
    <property type="project" value="InterPro"/>
</dbReference>
<dbReference type="InterPro" id="IPR004117">
    <property type="entry name" value="7tm6_olfct_rcpt"/>
</dbReference>
<dbReference type="AlphaFoldDB" id="E2A7E7"/>
<keyword evidence="8" id="KW-0675">Receptor</keyword>
<gene>
    <name evidence="11" type="ORF">EAG_03833</name>
</gene>
<reference evidence="11 12" key="1">
    <citation type="journal article" date="2010" name="Science">
        <title>Genomic comparison of the ants Camponotus floridanus and Harpegnathos saltator.</title>
        <authorList>
            <person name="Bonasio R."/>
            <person name="Zhang G."/>
            <person name="Ye C."/>
            <person name="Mutti N.S."/>
            <person name="Fang X."/>
            <person name="Qin N."/>
            <person name="Donahue G."/>
            <person name="Yang P."/>
            <person name="Li Q."/>
            <person name="Li C."/>
            <person name="Zhang P."/>
            <person name="Huang Z."/>
            <person name="Berger S.L."/>
            <person name="Reinberg D."/>
            <person name="Wang J."/>
            <person name="Liebig J."/>
        </authorList>
    </citation>
    <scope>NUCLEOTIDE SEQUENCE [LARGE SCALE GENOMIC DNA]</scope>
    <source>
        <strain evidence="12">C129</strain>
    </source>
</reference>
<evidence type="ECO:0000256" key="10">
    <source>
        <dbReference type="SAM" id="Phobius"/>
    </source>
</evidence>
<dbReference type="InParanoid" id="E2A7E7"/>
<keyword evidence="4 10" id="KW-0812">Transmembrane</keyword>
<keyword evidence="5" id="KW-0552">Olfaction</keyword>
<dbReference type="GO" id="GO:0007165">
    <property type="term" value="P:signal transduction"/>
    <property type="evidence" value="ECO:0007669"/>
    <property type="project" value="UniProtKB-KW"/>
</dbReference>
<keyword evidence="12" id="KW-1185">Reference proteome</keyword>
<keyword evidence="3" id="KW-0716">Sensory transduction</keyword>
<evidence type="ECO:0000256" key="9">
    <source>
        <dbReference type="ARBA" id="ARBA00023224"/>
    </source>
</evidence>
<feature type="non-terminal residue" evidence="11">
    <location>
        <position position="86"/>
    </location>
</feature>
<evidence type="ECO:0000256" key="8">
    <source>
        <dbReference type="ARBA" id="ARBA00023170"/>
    </source>
</evidence>
<dbReference type="PANTHER" id="PTHR21137:SF35">
    <property type="entry name" value="ODORANT RECEPTOR 19A-RELATED"/>
    <property type="match status" value="1"/>
</dbReference>
<protein>
    <submittedName>
        <fullName evidence="11">Uncharacterized protein</fullName>
    </submittedName>
</protein>
<keyword evidence="2" id="KW-1003">Cell membrane</keyword>
<evidence type="ECO:0000256" key="4">
    <source>
        <dbReference type="ARBA" id="ARBA00022692"/>
    </source>
</evidence>
<keyword evidence="7 10" id="KW-0472">Membrane</keyword>